<evidence type="ECO:0000313" key="2">
    <source>
        <dbReference type="EMBL" id="REF72564.1"/>
    </source>
</evidence>
<feature type="transmembrane region" description="Helical" evidence="1">
    <location>
        <begin position="133"/>
        <end position="151"/>
    </location>
</feature>
<dbReference type="Proteomes" id="UP000256941">
    <property type="component" value="Unassembled WGS sequence"/>
</dbReference>
<dbReference type="AlphaFoldDB" id="A0A3D9XQ51"/>
<keyword evidence="1" id="KW-1133">Transmembrane helix</keyword>
<feature type="transmembrane region" description="Helical" evidence="1">
    <location>
        <begin position="103"/>
        <end position="121"/>
    </location>
</feature>
<keyword evidence="1" id="KW-0812">Transmembrane</keyword>
<dbReference type="Pfam" id="PF05940">
    <property type="entry name" value="NnrS"/>
    <property type="match status" value="1"/>
</dbReference>
<organism evidence="2 3">
    <name type="scientific">Paracoccus versutus</name>
    <name type="common">Thiobacillus versutus</name>
    <dbReference type="NCBI Taxonomy" id="34007"/>
    <lineage>
        <taxon>Bacteria</taxon>
        <taxon>Pseudomonadati</taxon>
        <taxon>Pseudomonadota</taxon>
        <taxon>Alphaproteobacteria</taxon>
        <taxon>Rhodobacterales</taxon>
        <taxon>Paracoccaceae</taxon>
        <taxon>Paracoccus</taxon>
    </lineage>
</organism>
<comment type="caution">
    <text evidence="2">The sequence shown here is derived from an EMBL/GenBank/DDBJ whole genome shotgun (WGS) entry which is preliminary data.</text>
</comment>
<sequence length="387" mass="40639">MFRFLTHGLWLAPHRPLFFLAGLWAVLIPSAWLLPLGMGVDALSWHRHELLFGMGGAAVGGYLLTALPAWTGRVRVAPATTGIMVALWLAGRLGFALGLPAPFALPAATAYFLVLGGLLSWQVAGAGAWRKMPLALAPLVLGGIEALAIAGPGPAAESLAQDMAPLFFALLISLVGGRALAAFTRHWAAASGQPPLTEPHWLPGAGVLALLLAIAALLLDRSGLAGPLLIVSGILHLARMGLWRSWRAGRYPALLLLHLAWLWLPLALILAGLAQAPWAGLDMATALHAVTMGAMGTMMLAIMGRAAMPRRGGRLAVSRPLALAFGLVSLATLLRLLMCCVSMAGPATLLHLAASGWMAGWALFLWDFRHALQGPVPRPVLSASSRA</sequence>
<evidence type="ECO:0000256" key="1">
    <source>
        <dbReference type="SAM" id="Phobius"/>
    </source>
</evidence>
<feature type="transmembrane region" description="Helical" evidence="1">
    <location>
        <begin position="254"/>
        <end position="274"/>
    </location>
</feature>
<protein>
    <submittedName>
        <fullName evidence="2">Uncharacterized protein involved in response to NO</fullName>
    </submittedName>
</protein>
<keyword evidence="1" id="KW-0472">Membrane</keyword>
<reference evidence="2 3" key="1">
    <citation type="submission" date="2018-08" db="EMBL/GenBank/DDBJ databases">
        <title>Genomic Encyclopedia of Archaeal and Bacterial Type Strains, Phase II (KMG-II): from individual species to whole genera.</title>
        <authorList>
            <person name="Goeker M."/>
        </authorList>
    </citation>
    <scope>NUCLEOTIDE SEQUENCE [LARGE SCALE GENOMIC DNA]</scope>
    <source>
        <strain evidence="2 3">DSM 17099</strain>
    </source>
</reference>
<feature type="transmembrane region" description="Helical" evidence="1">
    <location>
        <begin position="286"/>
        <end position="308"/>
    </location>
</feature>
<feature type="transmembrane region" description="Helical" evidence="1">
    <location>
        <begin position="225"/>
        <end position="242"/>
    </location>
</feature>
<accession>A0A3D9XQ51</accession>
<feature type="transmembrane region" description="Helical" evidence="1">
    <location>
        <begin position="350"/>
        <end position="368"/>
    </location>
</feature>
<dbReference type="InterPro" id="IPR010266">
    <property type="entry name" value="NnrS"/>
</dbReference>
<feature type="transmembrane region" description="Helical" evidence="1">
    <location>
        <begin position="163"/>
        <end position="181"/>
    </location>
</feature>
<proteinExistence type="predicted"/>
<name>A0A3D9XQ51_PARVE</name>
<dbReference type="RefSeq" id="WP_166435400.1">
    <property type="nucleotide sequence ID" value="NZ_CP038196.1"/>
</dbReference>
<feature type="transmembrane region" description="Helical" evidence="1">
    <location>
        <begin position="320"/>
        <end position="344"/>
    </location>
</feature>
<feature type="transmembrane region" description="Helical" evidence="1">
    <location>
        <begin position="49"/>
        <end position="69"/>
    </location>
</feature>
<feature type="transmembrane region" description="Helical" evidence="1">
    <location>
        <begin position="201"/>
        <end position="219"/>
    </location>
</feature>
<dbReference type="EMBL" id="QTUJ01000001">
    <property type="protein sequence ID" value="REF72564.1"/>
    <property type="molecule type" value="Genomic_DNA"/>
</dbReference>
<evidence type="ECO:0000313" key="3">
    <source>
        <dbReference type="Proteomes" id="UP000256941"/>
    </source>
</evidence>
<gene>
    <name evidence="2" type="ORF">BDD41_1043</name>
</gene>